<evidence type="ECO:0000256" key="1">
    <source>
        <dbReference type="SAM" id="SignalP"/>
    </source>
</evidence>
<feature type="signal peptide" evidence="1">
    <location>
        <begin position="1"/>
        <end position="26"/>
    </location>
</feature>
<sequence length="66" mass="7028">MAKKMMAVFVMCILVVAALEISTVAAGEEAKCDGNCGGVGGSPNTTPRKKTFFSRIADKLHLKLRD</sequence>
<keyword evidence="1" id="KW-0732">Signal</keyword>
<gene>
    <name evidence="2" type="ORF">CITCOLO1_LOCUS21448</name>
</gene>
<organism evidence="2 3">
    <name type="scientific">Citrullus colocynthis</name>
    <name type="common">colocynth</name>
    <dbReference type="NCBI Taxonomy" id="252529"/>
    <lineage>
        <taxon>Eukaryota</taxon>
        <taxon>Viridiplantae</taxon>
        <taxon>Streptophyta</taxon>
        <taxon>Embryophyta</taxon>
        <taxon>Tracheophyta</taxon>
        <taxon>Spermatophyta</taxon>
        <taxon>Magnoliopsida</taxon>
        <taxon>eudicotyledons</taxon>
        <taxon>Gunneridae</taxon>
        <taxon>Pentapetalae</taxon>
        <taxon>rosids</taxon>
        <taxon>fabids</taxon>
        <taxon>Cucurbitales</taxon>
        <taxon>Cucurbitaceae</taxon>
        <taxon>Benincaseae</taxon>
        <taxon>Citrullus</taxon>
    </lineage>
</organism>
<evidence type="ECO:0000313" key="2">
    <source>
        <dbReference type="EMBL" id="CAK9329013.1"/>
    </source>
</evidence>
<name>A0ABP0Z899_9ROSI</name>
<keyword evidence="3" id="KW-1185">Reference proteome</keyword>
<dbReference type="EMBL" id="OZ021743">
    <property type="protein sequence ID" value="CAK9329013.1"/>
    <property type="molecule type" value="Genomic_DNA"/>
</dbReference>
<protein>
    <submittedName>
        <fullName evidence="2">Uncharacterized protein</fullName>
    </submittedName>
</protein>
<reference evidence="2 3" key="1">
    <citation type="submission" date="2024-03" db="EMBL/GenBank/DDBJ databases">
        <authorList>
            <person name="Gkanogiannis A."/>
            <person name="Becerra Lopez-Lavalle L."/>
        </authorList>
    </citation>
    <scope>NUCLEOTIDE SEQUENCE [LARGE SCALE GENOMIC DNA]</scope>
</reference>
<accession>A0ABP0Z899</accession>
<feature type="chain" id="PRO_5045392121" evidence="1">
    <location>
        <begin position="27"/>
        <end position="66"/>
    </location>
</feature>
<evidence type="ECO:0000313" key="3">
    <source>
        <dbReference type="Proteomes" id="UP001642487"/>
    </source>
</evidence>
<proteinExistence type="predicted"/>
<dbReference type="Proteomes" id="UP001642487">
    <property type="component" value="Chromosome 9"/>
</dbReference>